<sequence>MTVAAGIGYALLALGPSLSLFISVISKKPFLILTVLSSTLLWLMSLIVLAGVWRAFLPLKSTTWWPFAILILTAVIFQEGLRILFWKFYKRLEDILDAFADRLAKPRLFLTDKMLIALAGGLGHGVAHAVFFCLSLLTPAFGPATFFVDKCSQIPFFLVSDHDPQGIVDMDFSVHCEFLVADINFVFLIAAIIALAFVTIHTCSMVIAFNGYAEGNKVDQYFVPAVHLVAGMVVKVLSFTYLKSLPVCFMS</sequence>
<comment type="subcellular location">
    <subcellularLocation>
        <location evidence="1">Membrane</location>
        <topology evidence="1">Multi-pass membrane protein</topology>
    </subcellularLocation>
</comment>
<keyword evidence="3 7" id="KW-0812">Transmembrane</keyword>
<feature type="transmembrane region" description="Helical" evidence="7">
    <location>
        <begin position="30"/>
        <end position="52"/>
    </location>
</feature>
<dbReference type="GO" id="GO:0007219">
    <property type="term" value="P:Notch signaling pathway"/>
    <property type="evidence" value="ECO:0007669"/>
    <property type="project" value="UniProtKB-KW"/>
</dbReference>
<dbReference type="Pfam" id="PF06105">
    <property type="entry name" value="Aph-1"/>
    <property type="match status" value="2"/>
</dbReference>
<evidence type="ECO:0008006" key="10">
    <source>
        <dbReference type="Google" id="ProtNLM"/>
    </source>
</evidence>
<comment type="similarity">
    <text evidence="2">Belongs to the APH-1 family.</text>
</comment>
<evidence type="ECO:0000256" key="3">
    <source>
        <dbReference type="ARBA" id="ARBA00022692"/>
    </source>
</evidence>
<comment type="caution">
    <text evidence="8">The sequence shown here is derived from an EMBL/GenBank/DDBJ whole genome shotgun (WGS) entry which is preliminary data.</text>
</comment>
<dbReference type="GO" id="GO:0016485">
    <property type="term" value="P:protein processing"/>
    <property type="evidence" value="ECO:0007669"/>
    <property type="project" value="InterPro"/>
</dbReference>
<gene>
    <name evidence="8" type="ORF">POTOM_027615</name>
</gene>
<dbReference type="GO" id="GO:0016020">
    <property type="term" value="C:membrane"/>
    <property type="evidence" value="ECO:0007669"/>
    <property type="project" value="UniProtKB-SubCell"/>
</dbReference>
<evidence type="ECO:0000256" key="7">
    <source>
        <dbReference type="SAM" id="Phobius"/>
    </source>
</evidence>
<feature type="transmembrane region" description="Helical" evidence="7">
    <location>
        <begin position="6"/>
        <end position="25"/>
    </location>
</feature>
<dbReference type="AlphaFoldDB" id="A0A8X7ZCZ9"/>
<keyword evidence="5 7" id="KW-1133">Transmembrane helix</keyword>
<dbReference type="EMBL" id="JAAWWB010000013">
    <property type="protein sequence ID" value="KAG6768688.1"/>
    <property type="molecule type" value="Genomic_DNA"/>
</dbReference>
<evidence type="ECO:0000256" key="6">
    <source>
        <dbReference type="ARBA" id="ARBA00023136"/>
    </source>
</evidence>
<organism evidence="8 9">
    <name type="scientific">Populus tomentosa</name>
    <name type="common">Chinese white poplar</name>
    <dbReference type="NCBI Taxonomy" id="118781"/>
    <lineage>
        <taxon>Eukaryota</taxon>
        <taxon>Viridiplantae</taxon>
        <taxon>Streptophyta</taxon>
        <taxon>Embryophyta</taxon>
        <taxon>Tracheophyta</taxon>
        <taxon>Spermatophyta</taxon>
        <taxon>Magnoliopsida</taxon>
        <taxon>eudicotyledons</taxon>
        <taxon>Gunneridae</taxon>
        <taxon>Pentapetalae</taxon>
        <taxon>rosids</taxon>
        <taxon>fabids</taxon>
        <taxon>Malpighiales</taxon>
        <taxon>Salicaceae</taxon>
        <taxon>Saliceae</taxon>
        <taxon>Populus</taxon>
    </lineage>
</organism>
<evidence type="ECO:0000256" key="2">
    <source>
        <dbReference type="ARBA" id="ARBA00005577"/>
    </source>
</evidence>
<reference evidence="8" key="1">
    <citation type="journal article" date="2020" name="bioRxiv">
        <title>Hybrid origin of Populus tomentosa Carr. identified through genome sequencing and phylogenomic analysis.</title>
        <authorList>
            <person name="An X."/>
            <person name="Gao K."/>
            <person name="Chen Z."/>
            <person name="Li J."/>
            <person name="Yang X."/>
            <person name="Yang X."/>
            <person name="Zhou J."/>
            <person name="Guo T."/>
            <person name="Zhao T."/>
            <person name="Huang S."/>
            <person name="Miao D."/>
            <person name="Khan W.U."/>
            <person name="Rao P."/>
            <person name="Ye M."/>
            <person name="Lei B."/>
            <person name="Liao W."/>
            <person name="Wang J."/>
            <person name="Ji L."/>
            <person name="Li Y."/>
            <person name="Guo B."/>
            <person name="Mustafa N.S."/>
            <person name="Li S."/>
            <person name="Yun Q."/>
            <person name="Keller S.R."/>
            <person name="Mao J."/>
            <person name="Zhang R."/>
            <person name="Strauss S.H."/>
        </authorList>
    </citation>
    <scope>NUCLEOTIDE SEQUENCE</scope>
    <source>
        <strain evidence="8">GM15</strain>
        <tissue evidence="8">Leaf</tissue>
    </source>
</reference>
<feature type="transmembrane region" description="Helical" evidence="7">
    <location>
        <begin position="115"/>
        <end position="137"/>
    </location>
</feature>
<dbReference type="PANTHER" id="PTHR12889">
    <property type="entry name" value="GAMMA-SECRETASE SUBUNIT APH-1"/>
    <property type="match status" value="1"/>
</dbReference>
<evidence type="ECO:0000256" key="4">
    <source>
        <dbReference type="ARBA" id="ARBA00022976"/>
    </source>
</evidence>
<dbReference type="InterPro" id="IPR009294">
    <property type="entry name" value="Aph-1"/>
</dbReference>
<keyword evidence="6 7" id="KW-0472">Membrane</keyword>
<proteinExistence type="inferred from homology"/>
<evidence type="ECO:0000313" key="8">
    <source>
        <dbReference type="EMBL" id="KAG6768688.1"/>
    </source>
</evidence>
<dbReference type="Proteomes" id="UP000886885">
    <property type="component" value="Chromosome 7A"/>
</dbReference>
<accession>A0A8X7ZCZ9</accession>
<evidence type="ECO:0000256" key="1">
    <source>
        <dbReference type="ARBA" id="ARBA00004141"/>
    </source>
</evidence>
<dbReference type="OrthoDB" id="6507463at2759"/>
<feature type="transmembrane region" description="Helical" evidence="7">
    <location>
        <begin position="64"/>
        <end position="85"/>
    </location>
</feature>
<name>A0A8X7ZCZ9_POPTO</name>
<feature type="transmembrane region" description="Helical" evidence="7">
    <location>
        <begin position="221"/>
        <end position="242"/>
    </location>
</feature>
<feature type="transmembrane region" description="Helical" evidence="7">
    <location>
        <begin position="185"/>
        <end position="209"/>
    </location>
</feature>
<keyword evidence="9" id="KW-1185">Reference proteome</keyword>
<evidence type="ECO:0000313" key="9">
    <source>
        <dbReference type="Proteomes" id="UP000886885"/>
    </source>
</evidence>
<protein>
    <recommendedName>
        <fullName evidence="10">Gamma-secretase subunit APH1-like</fullName>
    </recommendedName>
</protein>
<evidence type="ECO:0000256" key="5">
    <source>
        <dbReference type="ARBA" id="ARBA00022989"/>
    </source>
</evidence>
<keyword evidence="4" id="KW-0914">Notch signaling pathway</keyword>